<comment type="caution">
    <text evidence="1">The sequence shown here is derived from an EMBL/GenBank/DDBJ whole genome shotgun (WGS) entry which is preliminary data.</text>
</comment>
<gene>
    <name evidence="1" type="ORF">L345_06269</name>
</gene>
<keyword evidence="2" id="KW-1185">Reference proteome</keyword>
<dbReference type="Proteomes" id="UP000018936">
    <property type="component" value="Unassembled WGS sequence"/>
</dbReference>
<sequence length="35" mass="4000">MQILILPIPDQLQNPNKISQHLICITFVSEQTLPI</sequence>
<dbReference type="EMBL" id="AZIM01001142">
    <property type="protein sequence ID" value="ETE67925.1"/>
    <property type="molecule type" value="Genomic_DNA"/>
</dbReference>
<reference evidence="1 2" key="1">
    <citation type="journal article" date="2013" name="Proc. Natl. Acad. Sci. U.S.A.">
        <title>The king cobra genome reveals dynamic gene evolution and adaptation in the snake venom system.</title>
        <authorList>
            <person name="Vonk F.J."/>
            <person name="Casewell N.R."/>
            <person name="Henkel C.V."/>
            <person name="Heimberg A.M."/>
            <person name="Jansen H.J."/>
            <person name="McCleary R.J."/>
            <person name="Kerkkamp H.M."/>
            <person name="Vos R.A."/>
            <person name="Guerreiro I."/>
            <person name="Calvete J.J."/>
            <person name="Wuster W."/>
            <person name="Woods A.E."/>
            <person name="Logan J.M."/>
            <person name="Harrison R.A."/>
            <person name="Castoe T.A."/>
            <person name="de Koning A.P."/>
            <person name="Pollock D.D."/>
            <person name="Yandell M."/>
            <person name="Calderon D."/>
            <person name="Renjifo C."/>
            <person name="Currier R.B."/>
            <person name="Salgado D."/>
            <person name="Pla D."/>
            <person name="Sanz L."/>
            <person name="Hyder A.S."/>
            <person name="Ribeiro J.M."/>
            <person name="Arntzen J.W."/>
            <person name="van den Thillart G.E."/>
            <person name="Boetzer M."/>
            <person name="Pirovano W."/>
            <person name="Dirks R.P."/>
            <person name="Spaink H.P."/>
            <person name="Duboule D."/>
            <person name="McGlinn E."/>
            <person name="Kini R.M."/>
            <person name="Richardson M.K."/>
        </authorList>
    </citation>
    <scope>NUCLEOTIDE SEQUENCE</scope>
    <source>
        <tissue evidence="1">Blood</tissue>
    </source>
</reference>
<accession>V8P0S8</accession>
<protein>
    <submittedName>
        <fullName evidence="1">Uncharacterized protein</fullName>
    </submittedName>
</protein>
<name>V8P0S8_OPHHA</name>
<proteinExistence type="predicted"/>
<evidence type="ECO:0000313" key="2">
    <source>
        <dbReference type="Proteomes" id="UP000018936"/>
    </source>
</evidence>
<evidence type="ECO:0000313" key="1">
    <source>
        <dbReference type="EMBL" id="ETE67925.1"/>
    </source>
</evidence>
<organism evidence="1 2">
    <name type="scientific">Ophiophagus hannah</name>
    <name type="common">King cobra</name>
    <name type="synonym">Naja hannah</name>
    <dbReference type="NCBI Taxonomy" id="8665"/>
    <lineage>
        <taxon>Eukaryota</taxon>
        <taxon>Metazoa</taxon>
        <taxon>Chordata</taxon>
        <taxon>Craniata</taxon>
        <taxon>Vertebrata</taxon>
        <taxon>Euteleostomi</taxon>
        <taxon>Lepidosauria</taxon>
        <taxon>Squamata</taxon>
        <taxon>Bifurcata</taxon>
        <taxon>Unidentata</taxon>
        <taxon>Episquamata</taxon>
        <taxon>Toxicofera</taxon>
        <taxon>Serpentes</taxon>
        <taxon>Colubroidea</taxon>
        <taxon>Elapidae</taxon>
        <taxon>Elapinae</taxon>
        <taxon>Ophiophagus</taxon>
    </lineage>
</organism>
<dbReference type="AlphaFoldDB" id="V8P0S8"/>